<dbReference type="WBParaSite" id="nRc.2.0.1.t16666-RA">
    <property type="protein sequence ID" value="nRc.2.0.1.t16666-RA"/>
    <property type="gene ID" value="nRc.2.0.1.g16666"/>
</dbReference>
<dbReference type="Proteomes" id="UP000887565">
    <property type="component" value="Unplaced"/>
</dbReference>
<proteinExistence type="predicted"/>
<evidence type="ECO:0000313" key="1">
    <source>
        <dbReference type="Proteomes" id="UP000887565"/>
    </source>
</evidence>
<accession>A0A915IS74</accession>
<protein>
    <submittedName>
        <fullName evidence="2">Uncharacterized protein</fullName>
    </submittedName>
</protein>
<dbReference type="AlphaFoldDB" id="A0A915IS74"/>
<organism evidence="1 2">
    <name type="scientific">Romanomermis culicivorax</name>
    <name type="common">Nematode worm</name>
    <dbReference type="NCBI Taxonomy" id="13658"/>
    <lineage>
        <taxon>Eukaryota</taxon>
        <taxon>Metazoa</taxon>
        <taxon>Ecdysozoa</taxon>
        <taxon>Nematoda</taxon>
        <taxon>Enoplea</taxon>
        <taxon>Dorylaimia</taxon>
        <taxon>Mermithida</taxon>
        <taxon>Mermithoidea</taxon>
        <taxon>Mermithidae</taxon>
        <taxon>Romanomermis</taxon>
    </lineage>
</organism>
<sequence length="18" mass="2227">MLEIKDFSIWNIIICKIF</sequence>
<evidence type="ECO:0000313" key="2">
    <source>
        <dbReference type="WBParaSite" id="nRc.2.0.1.t16666-RA"/>
    </source>
</evidence>
<name>A0A915IS74_ROMCU</name>
<reference evidence="2" key="1">
    <citation type="submission" date="2022-11" db="UniProtKB">
        <authorList>
            <consortium name="WormBaseParasite"/>
        </authorList>
    </citation>
    <scope>IDENTIFICATION</scope>
</reference>
<keyword evidence="1" id="KW-1185">Reference proteome</keyword>